<dbReference type="InterPro" id="IPR011251">
    <property type="entry name" value="Luciferase-like_dom"/>
</dbReference>
<keyword evidence="4" id="KW-1185">Reference proteome</keyword>
<evidence type="ECO:0000256" key="1">
    <source>
        <dbReference type="SAM" id="Phobius"/>
    </source>
</evidence>
<accession>C5J6V0</accession>
<keyword evidence="1" id="KW-0472">Membrane</keyword>
<evidence type="ECO:0000313" key="3">
    <source>
        <dbReference type="EMBL" id="CAT05213.1"/>
    </source>
</evidence>
<keyword evidence="1" id="KW-0812">Transmembrane</keyword>
<keyword evidence="1" id="KW-1133">Transmembrane helix</keyword>
<organism evidence="3 4">
    <name type="scientific">Mesomycoplasma conjunctivae (strain ATCC 25834 / NCTC 10147 / HRC/581)</name>
    <name type="common">Mycoplasma conjunctivae</name>
    <dbReference type="NCBI Taxonomy" id="572263"/>
    <lineage>
        <taxon>Bacteria</taxon>
        <taxon>Bacillati</taxon>
        <taxon>Mycoplasmatota</taxon>
        <taxon>Mycoplasmoidales</taxon>
        <taxon>Metamycoplasmataceae</taxon>
        <taxon>Mesomycoplasma</taxon>
    </lineage>
</organism>
<dbReference type="HOGENOM" id="CLU_2047079_0_0_14"/>
<feature type="domain" description="Luciferase-like" evidence="2">
    <location>
        <begin position="5"/>
        <end position="60"/>
    </location>
</feature>
<feature type="transmembrane region" description="Helical" evidence="1">
    <location>
        <begin position="103"/>
        <end position="119"/>
    </location>
</feature>
<dbReference type="Gene3D" id="3.20.20.30">
    <property type="entry name" value="Luciferase-like domain"/>
    <property type="match status" value="1"/>
</dbReference>
<evidence type="ECO:0000313" key="4">
    <source>
        <dbReference type="Proteomes" id="UP000001491"/>
    </source>
</evidence>
<sequence length="120" mass="13911">MDYTSTINYSYEYAKLAEKLNYHSIWLTQHHSLLSLLISQPAMKTLHILAKTSKLKVGIAGNFHVGFLEIVKEIRHISSNRFNIIGQQDKKIATNYSIKQKTIVSKLLFFLIFLRLIFLV</sequence>
<dbReference type="KEGG" id="mco:MCJ_005080"/>
<dbReference type="Proteomes" id="UP000001491">
    <property type="component" value="Chromosome"/>
</dbReference>
<gene>
    <name evidence="3" type="ordered locus">MCJ_005080</name>
</gene>
<dbReference type="AlphaFoldDB" id="C5J6V0"/>
<dbReference type="InterPro" id="IPR036661">
    <property type="entry name" value="Luciferase-like_sf"/>
</dbReference>
<dbReference type="EMBL" id="FM864216">
    <property type="protein sequence ID" value="CAT05213.1"/>
    <property type="molecule type" value="Genomic_DNA"/>
</dbReference>
<proteinExistence type="predicted"/>
<protein>
    <submittedName>
        <fullName evidence="3">PUTATIVE OXYGENASE</fullName>
    </submittedName>
</protein>
<reference evidence="4" key="1">
    <citation type="journal article" date="2009" name="BMC Bioinformatics">
        <title>The Mycoplasma conjunctivae genome sequencing, annotation and analysis.</title>
        <authorList>
            <person name="Calderon-Copete S.P."/>
            <person name="Wigger G."/>
            <person name="Wunderlin C."/>
            <person name="Schmidheini T."/>
            <person name="Frey J."/>
            <person name="Quail M.A."/>
            <person name="Falquet L."/>
        </authorList>
    </citation>
    <scope>NUCLEOTIDE SEQUENCE [LARGE SCALE GENOMIC DNA]</scope>
    <source>
        <strain evidence="4">ATCC 25834 / NCTC 10147 / HRC/581</strain>
    </source>
</reference>
<dbReference type="GO" id="GO:0016705">
    <property type="term" value="F:oxidoreductase activity, acting on paired donors, with incorporation or reduction of molecular oxygen"/>
    <property type="evidence" value="ECO:0007669"/>
    <property type="project" value="InterPro"/>
</dbReference>
<dbReference type="Pfam" id="PF00296">
    <property type="entry name" value="Bac_luciferase"/>
    <property type="match status" value="1"/>
</dbReference>
<evidence type="ECO:0000259" key="2">
    <source>
        <dbReference type="Pfam" id="PF00296"/>
    </source>
</evidence>
<dbReference type="SUPFAM" id="SSF51679">
    <property type="entry name" value="Bacterial luciferase-like"/>
    <property type="match status" value="1"/>
</dbReference>
<name>C5J6V0_MESCH</name>